<dbReference type="GO" id="GO:0003700">
    <property type="term" value="F:DNA-binding transcription factor activity"/>
    <property type="evidence" value="ECO:0007669"/>
    <property type="project" value="InterPro"/>
</dbReference>
<sequence length="305" mass="34876">MTFQQLRYLVEVSKHSSISKAASALYMTQPSISKAIQDLEKELGVLILDRRNKGVTFTKEGTELLFYAKMLLEQMGSVVDHFNKKNTTELKKLSLSSQHYSFAIEAFSKWMNDFAGHKYELTMREGKTIDVIEDVHLGKSIIGILSLTPLNKHYFERYFLSKSLIFTPLTSIKQHVFLRNEHPLASFESIALEQLKPYPYLTYQKDDMLLHFAEEAINMNTLEKLVYINDRGTMNDILSNTNGYNIGTGSIVKNNLNPPLIAIPLENGHPIEIGYIRRNDIILPEEIKVYIELVSEALEKAKPKS</sequence>
<evidence type="ECO:0000256" key="2">
    <source>
        <dbReference type="ARBA" id="ARBA00023015"/>
    </source>
</evidence>
<keyword evidence="2" id="KW-0805">Transcription regulation</keyword>
<dbReference type="CDD" id="cd05466">
    <property type="entry name" value="PBP2_LTTR_substrate"/>
    <property type="match status" value="1"/>
</dbReference>
<dbReference type="PROSITE" id="PS50931">
    <property type="entry name" value="HTH_LYSR"/>
    <property type="match status" value="1"/>
</dbReference>
<name>A0A1B2DR36_9BACL</name>
<dbReference type="Gene3D" id="3.40.190.10">
    <property type="entry name" value="Periplasmic binding protein-like II"/>
    <property type="match status" value="2"/>
</dbReference>
<gene>
    <name evidence="6" type="ORF">BBD42_29575</name>
</gene>
<reference evidence="6" key="1">
    <citation type="submission" date="2016-08" db="EMBL/GenBank/DDBJ databases">
        <title>Complete Genome Seqeunce of Paenibacillus sp. BIHB 4019 from tea rhizoplane.</title>
        <authorList>
            <person name="Thakur R."/>
            <person name="Swarnkar M.K."/>
            <person name="Gulati A."/>
        </authorList>
    </citation>
    <scope>NUCLEOTIDE SEQUENCE [LARGE SCALE GENOMIC DNA]</scope>
    <source>
        <strain evidence="6">BIHB4019</strain>
    </source>
</reference>
<dbReference type="GO" id="GO:0003677">
    <property type="term" value="F:DNA binding"/>
    <property type="evidence" value="ECO:0007669"/>
    <property type="project" value="UniProtKB-KW"/>
</dbReference>
<dbReference type="SUPFAM" id="SSF46785">
    <property type="entry name" value="Winged helix' DNA-binding domain"/>
    <property type="match status" value="1"/>
</dbReference>
<dbReference type="Pfam" id="PF03466">
    <property type="entry name" value="LysR_substrate"/>
    <property type="match status" value="1"/>
</dbReference>
<dbReference type="RefSeq" id="WP_099521123.1">
    <property type="nucleotide sequence ID" value="NZ_CP016808.1"/>
</dbReference>
<feature type="domain" description="HTH lysR-type" evidence="5">
    <location>
        <begin position="1"/>
        <end position="58"/>
    </location>
</feature>
<dbReference type="Gene3D" id="1.10.10.10">
    <property type="entry name" value="Winged helix-like DNA-binding domain superfamily/Winged helix DNA-binding domain"/>
    <property type="match status" value="1"/>
</dbReference>
<comment type="similarity">
    <text evidence="1">Belongs to the LysR transcriptional regulatory family.</text>
</comment>
<proteinExistence type="inferred from homology"/>
<dbReference type="FunFam" id="1.10.10.10:FF:000001">
    <property type="entry name" value="LysR family transcriptional regulator"/>
    <property type="match status" value="1"/>
</dbReference>
<evidence type="ECO:0000256" key="1">
    <source>
        <dbReference type="ARBA" id="ARBA00009437"/>
    </source>
</evidence>
<evidence type="ECO:0000256" key="4">
    <source>
        <dbReference type="ARBA" id="ARBA00023163"/>
    </source>
</evidence>
<dbReference type="GO" id="GO:0032993">
    <property type="term" value="C:protein-DNA complex"/>
    <property type="evidence" value="ECO:0007669"/>
    <property type="project" value="TreeGrafter"/>
</dbReference>
<dbReference type="InterPro" id="IPR036390">
    <property type="entry name" value="WH_DNA-bd_sf"/>
</dbReference>
<keyword evidence="3" id="KW-0238">DNA-binding</keyword>
<dbReference type="SUPFAM" id="SSF53850">
    <property type="entry name" value="Periplasmic binding protein-like II"/>
    <property type="match status" value="1"/>
</dbReference>
<keyword evidence="4" id="KW-0804">Transcription</keyword>
<evidence type="ECO:0000259" key="5">
    <source>
        <dbReference type="PROSITE" id="PS50931"/>
    </source>
</evidence>
<dbReference type="Pfam" id="PF00126">
    <property type="entry name" value="HTH_1"/>
    <property type="match status" value="1"/>
</dbReference>
<evidence type="ECO:0000313" key="6">
    <source>
        <dbReference type="EMBL" id="ANY70193.1"/>
    </source>
</evidence>
<dbReference type="PANTHER" id="PTHR30346">
    <property type="entry name" value="TRANSCRIPTIONAL DUAL REGULATOR HCAR-RELATED"/>
    <property type="match status" value="1"/>
</dbReference>
<dbReference type="InterPro" id="IPR000847">
    <property type="entry name" value="LysR_HTH_N"/>
</dbReference>
<dbReference type="EMBL" id="CP016808">
    <property type="protein sequence ID" value="ANY70193.1"/>
    <property type="molecule type" value="Genomic_DNA"/>
</dbReference>
<evidence type="ECO:0000256" key="3">
    <source>
        <dbReference type="ARBA" id="ARBA00023125"/>
    </source>
</evidence>
<dbReference type="InterPro" id="IPR005119">
    <property type="entry name" value="LysR_subst-bd"/>
</dbReference>
<organism evidence="6">
    <name type="scientific">Paenibacillus sp. BIHB 4019</name>
    <dbReference type="NCBI Taxonomy" id="1870819"/>
    <lineage>
        <taxon>Bacteria</taxon>
        <taxon>Bacillati</taxon>
        <taxon>Bacillota</taxon>
        <taxon>Bacilli</taxon>
        <taxon>Bacillales</taxon>
        <taxon>Paenibacillaceae</taxon>
        <taxon>Paenibacillus</taxon>
    </lineage>
</organism>
<protein>
    <recommendedName>
        <fullName evidence="5">HTH lysR-type domain-containing protein</fullName>
    </recommendedName>
</protein>
<dbReference type="PRINTS" id="PR00039">
    <property type="entry name" value="HTHLYSR"/>
</dbReference>
<dbReference type="InterPro" id="IPR036388">
    <property type="entry name" value="WH-like_DNA-bd_sf"/>
</dbReference>
<accession>A0A1B2DR36</accession>
<dbReference type="AlphaFoldDB" id="A0A1B2DR36"/>
<dbReference type="PANTHER" id="PTHR30346:SF0">
    <property type="entry name" value="HCA OPERON TRANSCRIPTIONAL ACTIVATOR HCAR"/>
    <property type="match status" value="1"/>
</dbReference>